<proteinExistence type="predicted"/>
<gene>
    <name evidence="2" type="ORF">ACT17_06475</name>
</gene>
<protein>
    <submittedName>
        <fullName evidence="2">Uncharacterized protein</fullName>
    </submittedName>
</protein>
<dbReference type="OrthoDB" id="4709217at2"/>
<comment type="caution">
    <text evidence="2">The sequence shown here is derived from an EMBL/GenBank/DDBJ whole genome shotgun (WGS) entry which is preliminary data.</text>
</comment>
<evidence type="ECO:0000256" key="1">
    <source>
        <dbReference type="SAM" id="MobiDB-lite"/>
    </source>
</evidence>
<dbReference type="RefSeq" id="WP_048895616.1">
    <property type="nucleotide sequence ID" value="NZ_LFOD01000003.1"/>
</dbReference>
<reference evidence="2 3" key="1">
    <citation type="submission" date="2015-06" db="EMBL/GenBank/DDBJ databases">
        <title>Genome sequence of Mycobacterium conceptionense strain MLE.</title>
        <authorList>
            <person name="Greninger A.L."/>
            <person name="Cunningham G."/>
            <person name="Chiu C.Y."/>
            <person name="Miller S."/>
        </authorList>
    </citation>
    <scope>NUCLEOTIDE SEQUENCE [LARGE SCALE GENOMIC DNA]</scope>
    <source>
        <strain evidence="2 3">MLE</strain>
    </source>
</reference>
<evidence type="ECO:0000313" key="3">
    <source>
        <dbReference type="Proteomes" id="UP000037594"/>
    </source>
</evidence>
<evidence type="ECO:0000313" key="2">
    <source>
        <dbReference type="EMBL" id="KMV19715.1"/>
    </source>
</evidence>
<feature type="region of interest" description="Disordered" evidence="1">
    <location>
        <begin position="13"/>
        <end position="68"/>
    </location>
</feature>
<accession>A0A0J8UH69</accession>
<feature type="compositionally biased region" description="Low complexity" evidence="1">
    <location>
        <begin position="35"/>
        <end position="48"/>
    </location>
</feature>
<feature type="region of interest" description="Disordered" evidence="1">
    <location>
        <begin position="343"/>
        <end position="372"/>
    </location>
</feature>
<dbReference type="Proteomes" id="UP000037594">
    <property type="component" value="Unassembled WGS sequence"/>
</dbReference>
<dbReference type="PATRIC" id="fig|451644.5.peg.1326"/>
<sequence length="473" mass="49392">MIDPRLEALVDAEVSAGVQPADTAAPEAVPPTESADPGGADAVDGAAAEGSPADGKVDDSAPDETGAPADVLNQVQGMSDQERALLMDAAVVANPGVAPIAEAAKADIRVGADGKLIASPALRAAMRALVPGRDNTPGDTRHRSIGGWLTADNLGLAPVTETSPYFTVSHWHWMSAMGMIRQIPAELGPTFPHLLTSEAQIVHDLKAWSALDEKGDLTAEAAEMFGAITGHANLTVFGTVLLYGQRRDPVELPAELKQYGLEAAVRNVPRVTFVIGVTDKEVVCALLNNLTVVITRRPRRADTNEDAAAAVRDLVDPTDLWPAYPLKAPIILPGAVVDQLASNPDSSKVIDTEPGEDASDEERAADTALREKARKTTEAALRASKTPTWVREAMSEIASATTDATAIITVRVSDVDVSRGEPAAMPLAFLRGKGIVASYPSGSGSVRSITYVPGTVAGITNGIRSLSNAYRGG</sequence>
<name>A0A0J8UH69_9MYCO</name>
<organism evidence="2 3">
    <name type="scientific">Mycolicibacterium conceptionense</name>
    <dbReference type="NCBI Taxonomy" id="451644"/>
    <lineage>
        <taxon>Bacteria</taxon>
        <taxon>Bacillati</taxon>
        <taxon>Actinomycetota</taxon>
        <taxon>Actinomycetes</taxon>
        <taxon>Mycobacteriales</taxon>
        <taxon>Mycobacteriaceae</taxon>
        <taxon>Mycolicibacterium</taxon>
    </lineage>
</organism>
<dbReference type="EMBL" id="LFOD01000003">
    <property type="protein sequence ID" value="KMV19715.1"/>
    <property type="molecule type" value="Genomic_DNA"/>
</dbReference>
<dbReference type="AlphaFoldDB" id="A0A0J8UH69"/>
<feature type="compositionally biased region" description="Basic and acidic residues" evidence="1">
    <location>
        <begin position="361"/>
        <end position="372"/>
    </location>
</feature>